<evidence type="ECO:0008006" key="4">
    <source>
        <dbReference type="Google" id="ProtNLM"/>
    </source>
</evidence>
<feature type="transmembrane region" description="Helical" evidence="1">
    <location>
        <begin position="45"/>
        <end position="70"/>
    </location>
</feature>
<keyword evidence="1" id="KW-1133">Transmembrane helix</keyword>
<sequence length="399" mass="42722">MGRASITGRKSSSGLSRALVPALTFVAVGVGGAFATGREVIEFGAAYGALGWGTGVSVIVAFALIGYIFYEMARRHQLFDYRSMLRHLIGRFYWLFDVVYVFLALIILGVLASGSGSILEVTLGLNHWIGVGLVVVATGLVVFSGTQFIERFNGINSTLLIFGYVLFGLLVIPGNWGQVVNILNSGNHELQPDASIWSAALTGLVYAGLATVVFPATLITVRHLRSRREAVAAAGLTSGFFALLWFLTYFSLIGFYPQEDVFDAPVPWLQMLQGQGNWVVVVYGILVGWTLIATAVGLTHAVLVRVDQNLRDFGRQPLSGRARGGVTVGVLVVCLGLAQIGIIDLIAVGYFAGGVALIAVFVVPLVLRGGNLFLPGTNVVYLPDRSDSKLETERTAAHD</sequence>
<dbReference type="Proteomes" id="UP001596337">
    <property type="component" value="Unassembled WGS sequence"/>
</dbReference>
<evidence type="ECO:0000313" key="3">
    <source>
        <dbReference type="Proteomes" id="UP001596337"/>
    </source>
</evidence>
<dbReference type="InterPro" id="IPR038728">
    <property type="entry name" value="YkvI-like"/>
</dbReference>
<proteinExistence type="predicted"/>
<organism evidence="2 3">
    <name type="scientific">Haloechinothrix salitolerans</name>
    <dbReference type="NCBI Taxonomy" id="926830"/>
    <lineage>
        <taxon>Bacteria</taxon>
        <taxon>Bacillati</taxon>
        <taxon>Actinomycetota</taxon>
        <taxon>Actinomycetes</taxon>
        <taxon>Pseudonocardiales</taxon>
        <taxon>Pseudonocardiaceae</taxon>
        <taxon>Haloechinothrix</taxon>
    </lineage>
</organism>
<name>A0ABW2C1H5_9PSEU</name>
<dbReference type="EMBL" id="JBHSXX010000001">
    <property type="protein sequence ID" value="MFC6869116.1"/>
    <property type="molecule type" value="Genomic_DNA"/>
</dbReference>
<feature type="transmembrane region" description="Helical" evidence="1">
    <location>
        <begin position="348"/>
        <end position="367"/>
    </location>
</feature>
<protein>
    <recommendedName>
        <fullName evidence="4">Membrane protein YkvI</fullName>
    </recommendedName>
</protein>
<feature type="transmembrane region" description="Helical" evidence="1">
    <location>
        <begin position="155"/>
        <end position="176"/>
    </location>
</feature>
<keyword evidence="3" id="KW-1185">Reference proteome</keyword>
<evidence type="ECO:0000313" key="2">
    <source>
        <dbReference type="EMBL" id="MFC6869116.1"/>
    </source>
</evidence>
<feature type="transmembrane region" description="Helical" evidence="1">
    <location>
        <begin position="276"/>
        <end position="303"/>
    </location>
</feature>
<dbReference type="PANTHER" id="PTHR37814:SF1">
    <property type="entry name" value="MEMBRANE PROTEIN"/>
    <property type="match status" value="1"/>
</dbReference>
<comment type="caution">
    <text evidence="2">The sequence shown here is derived from an EMBL/GenBank/DDBJ whole genome shotgun (WGS) entry which is preliminary data.</text>
</comment>
<dbReference type="RefSeq" id="WP_345393470.1">
    <property type="nucleotide sequence ID" value="NZ_BAABLA010000019.1"/>
</dbReference>
<feature type="transmembrane region" description="Helical" evidence="1">
    <location>
        <begin position="231"/>
        <end position="256"/>
    </location>
</feature>
<gene>
    <name evidence="2" type="ORF">ACFQGD_18385</name>
</gene>
<keyword evidence="1" id="KW-0812">Transmembrane</keyword>
<reference evidence="3" key="1">
    <citation type="journal article" date="2019" name="Int. J. Syst. Evol. Microbiol.">
        <title>The Global Catalogue of Microorganisms (GCM) 10K type strain sequencing project: providing services to taxonomists for standard genome sequencing and annotation.</title>
        <authorList>
            <consortium name="The Broad Institute Genomics Platform"/>
            <consortium name="The Broad Institute Genome Sequencing Center for Infectious Disease"/>
            <person name="Wu L."/>
            <person name="Ma J."/>
        </authorList>
    </citation>
    <scope>NUCLEOTIDE SEQUENCE [LARGE SCALE GENOMIC DNA]</scope>
    <source>
        <strain evidence="3">KCTC 32255</strain>
    </source>
</reference>
<accession>A0ABW2C1H5</accession>
<feature type="transmembrane region" description="Helical" evidence="1">
    <location>
        <begin position="324"/>
        <end position="342"/>
    </location>
</feature>
<feature type="transmembrane region" description="Helical" evidence="1">
    <location>
        <begin position="125"/>
        <end position="143"/>
    </location>
</feature>
<feature type="transmembrane region" description="Helical" evidence="1">
    <location>
        <begin position="91"/>
        <end position="113"/>
    </location>
</feature>
<keyword evidence="1" id="KW-0472">Membrane</keyword>
<dbReference type="PANTHER" id="PTHR37814">
    <property type="entry name" value="CONSERVED MEMBRANE PROTEIN"/>
    <property type="match status" value="1"/>
</dbReference>
<feature type="transmembrane region" description="Helical" evidence="1">
    <location>
        <begin position="196"/>
        <end position="219"/>
    </location>
</feature>
<evidence type="ECO:0000256" key="1">
    <source>
        <dbReference type="SAM" id="Phobius"/>
    </source>
</evidence>